<feature type="compositionally biased region" description="Acidic residues" evidence="17">
    <location>
        <begin position="696"/>
        <end position="708"/>
    </location>
</feature>
<feature type="coiled-coil region" evidence="16">
    <location>
        <begin position="29"/>
        <end position="70"/>
    </location>
</feature>
<dbReference type="SUPFAM" id="SSF56112">
    <property type="entry name" value="Protein kinase-like (PK-like)"/>
    <property type="match status" value="1"/>
</dbReference>
<evidence type="ECO:0000313" key="21">
    <source>
        <dbReference type="EMBL" id="CAD5116005.1"/>
    </source>
</evidence>
<evidence type="ECO:0000256" key="11">
    <source>
        <dbReference type="ARBA" id="ARBA00047462"/>
    </source>
</evidence>
<feature type="domain" description="AGC-kinase C-terminal" evidence="20">
    <location>
        <begin position="656"/>
        <end position="708"/>
    </location>
</feature>
<dbReference type="SMART" id="SM00220">
    <property type="entry name" value="S_TKc"/>
    <property type="match status" value="1"/>
</dbReference>
<dbReference type="PROSITE" id="PS00107">
    <property type="entry name" value="PROTEIN_KINASE_ATP"/>
    <property type="match status" value="1"/>
</dbReference>
<dbReference type="GO" id="GO:0004692">
    <property type="term" value="F:cGMP-dependent protein kinase activity"/>
    <property type="evidence" value="ECO:0007669"/>
    <property type="project" value="UniProtKB-EC"/>
</dbReference>
<keyword evidence="9 12" id="KW-0142">cGMP-binding</keyword>
<keyword evidence="5 12" id="KW-0808">Transferase</keyword>
<evidence type="ECO:0000256" key="13">
    <source>
        <dbReference type="PIRSR" id="PIRSR000559-1"/>
    </source>
</evidence>
<dbReference type="InterPro" id="IPR018488">
    <property type="entry name" value="cNMP-bd_CS"/>
</dbReference>
<dbReference type="Proteomes" id="UP000549394">
    <property type="component" value="Unassembled WGS sequence"/>
</dbReference>
<dbReference type="PROSITE" id="PS00108">
    <property type="entry name" value="PROTEIN_KINASE_ST"/>
    <property type="match status" value="1"/>
</dbReference>
<keyword evidence="6 12" id="KW-0547">Nucleotide-binding</keyword>
<dbReference type="InterPro" id="IPR018490">
    <property type="entry name" value="cNMP-bd_dom_sf"/>
</dbReference>
<evidence type="ECO:0000256" key="6">
    <source>
        <dbReference type="ARBA" id="ARBA00022741"/>
    </source>
</evidence>
<keyword evidence="16" id="KW-0175">Coiled coil</keyword>
<evidence type="ECO:0000256" key="8">
    <source>
        <dbReference type="ARBA" id="ARBA00022840"/>
    </source>
</evidence>
<dbReference type="PROSITE" id="PS50011">
    <property type="entry name" value="PROTEIN_KINASE_DOM"/>
    <property type="match status" value="1"/>
</dbReference>
<evidence type="ECO:0000256" key="14">
    <source>
        <dbReference type="PIRSR" id="PIRSR000559-2"/>
    </source>
</evidence>
<dbReference type="Gene3D" id="2.60.120.10">
    <property type="entry name" value="Jelly Rolls"/>
    <property type="match status" value="2"/>
</dbReference>
<dbReference type="AlphaFoldDB" id="A0A7I8VIH8"/>
<dbReference type="PROSITE" id="PS50042">
    <property type="entry name" value="CNMP_BINDING_3"/>
    <property type="match status" value="2"/>
</dbReference>
<feature type="active site" description="Proton acceptor" evidence="13">
    <location>
        <position position="520"/>
    </location>
</feature>
<evidence type="ECO:0000256" key="5">
    <source>
        <dbReference type="ARBA" id="ARBA00022679"/>
    </source>
</evidence>
<dbReference type="EMBL" id="CAJFCJ010000006">
    <property type="protein sequence ID" value="CAD5116005.1"/>
    <property type="molecule type" value="Genomic_DNA"/>
</dbReference>
<dbReference type="PRINTS" id="PR00104">
    <property type="entry name" value="CGMPKINASE"/>
</dbReference>
<dbReference type="FunFam" id="2.60.120.10:FF:000072">
    <property type="entry name" value="cGMP-dependent protein kinase"/>
    <property type="match status" value="1"/>
</dbReference>
<reference evidence="21 22" key="1">
    <citation type="submission" date="2020-08" db="EMBL/GenBank/DDBJ databases">
        <authorList>
            <person name="Hejnol A."/>
        </authorList>
    </citation>
    <scope>NUCLEOTIDE SEQUENCE [LARGE SCALE GENOMIC DNA]</scope>
</reference>
<comment type="similarity">
    <text evidence="1 12">Belongs to the protein kinase superfamily. AGC Ser/Thr protein kinase family. cGMP subfamily.</text>
</comment>
<evidence type="ECO:0000256" key="7">
    <source>
        <dbReference type="ARBA" id="ARBA00022777"/>
    </source>
</evidence>
<sequence>MQSTNRFMGSAGSGIRPFGHSTAELRMLLENRTEELDRTRRLLSEKEKEIERLENEVQKLLSVLRETNNVEIEPILRGGQKRRAKFAVSGETWTASNAANVAFELVHHRKDFGSKQLIKDAVLCNDFLKNLETSQVLEVVECMYERKIKRNDYICKQGEPGNALYVLAQGCMEVIQDGRRLGLIKPGRVFGELAILYNCSRTASIQALEDGKLWALDRTVFKTIMMKSGLERQDKYMKYLEKVEVLEKLSKEQLAKIADVIEEERYYDGEYIIREGEKGDTFFIINEGEVRIEKRTENGIMELNRLGAGKYFGEKALLSEDYRTASVVAVTTVLCLTVERNAFCQLIGDLNELREELTNRKYDMRPQKKVSTSSTGSVSPAHKISSKYAHVQLDHLNIVATLGVGGFGRVELVTSPLFPGESLALKCLKKKHIVDTRQQEHIKSEKKIMMEADSPFIAKLFKTFRDTKYVYLLMEACLGGELWTVLRIKGTFDDSTARFCVSCVLEAFEYLHNKNIVYRDLKPENLLVDSTGFVKLVDFGFAKKLSAGRKTWTFCGTPEYVAPEIILNKGHDFAADYWAIGILMFELLTGNPPFVAPDPMKTYNIILEGIEKIGMPKKVSRNAANLIRKLCKSNPTERLGYGKNGLLDIRKHRWFQGFDWNGLKTRTMPIPKAIKPCVNGPTDTSVFDHYDKDSNIPEDELSGWDEDF</sequence>
<dbReference type="EC" id="2.7.11.12" evidence="2 12"/>
<dbReference type="SMART" id="SM00100">
    <property type="entry name" value="cNMP"/>
    <property type="match status" value="2"/>
</dbReference>
<evidence type="ECO:0000259" key="18">
    <source>
        <dbReference type="PROSITE" id="PS50011"/>
    </source>
</evidence>
<dbReference type="OrthoDB" id="63267at2759"/>
<dbReference type="CDD" id="cd05572">
    <property type="entry name" value="STKc_cGK"/>
    <property type="match status" value="1"/>
</dbReference>
<dbReference type="CDD" id="cd00038">
    <property type="entry name" value="CAP_ED"/>
    <property type="match status" value="2"/>
</dbReference>
<feature type="domain" description="Cyclic nucleotide-binding" evidence="19">
    <location>
        <begin position="245"/>
        <end position="364"/>
    </location>
</feature>
<dbReference type="PROSITE" id="PS51285">
    <property type="entry name" value="AGC_KINASE_CTER"/>
    <property type="match status" value="1"/>
</dbReference>
<dbReference type="Gene3D" id="1.10.510.10">
    <property type="entry name" value="Transferase(Phosphotransferase) domain 1"/>
    <property type="match status" value="1"/>
</dbReference>
<keyword evidence="7 12" id="KW-0418">Kinase</keyword>
<dbReference type="InterPro" id="IPR008271">
    <property type="entry name" value="Ser/Thr_kinase_AS"/>
</dbReference>
<evidence type="ECO:0000256" key="2">
    <source>
        <dbReference type="ARBA" id="ARBA00012428"/>
    </source>
</evidence>
<feature type="region of interest" description="Disordered" evidence="17">
    <location>
        <begin position="688"/>
        <end position="708"/>
    </location>
</feature>
<evidence type="ECO:0000259" key="19">
    <source>
        <dbReference type="PROSITE" id="PS50042"/>
    </source>
</evidence>
<dbReference type="PANTHER" id="PTHR24353:SF147">
    <property type="entry name" value="CGMP-DEPENDENT SERINE_THREONIN PROTEIN KINASE-RELATED"/>
    <property type="match status" value="1"/>
</dbReference>
<organism evidence="21 22">
    <name type="scientific">Dimorphilus gyrociliatus</name>
    <dbReference type="NCBI Taxonomy" id="2664684"/>
    <lineage>
        <taxon>Eukaryota</taxon>
        <taxon>Metazoa</taxon>
        <taxon>Spiralia</taxon>
        <taxon>Lophotrochozoa</taxon>
        <taxon>Annelida</taxon>
        <taxon>Polychaeta</taxon>
        <taxon>Polychaeta incertae sedis</taxon>
        <taxon>Dinophilidae</taxon>
        <taxon>Dimorphilus</taxon>
    </lineage>
</organism>
<keyword evidence="3 12" id="KW-0723">Serine/threonine-protein kinase</keyword>
<dbReference type="GO" id="GO:0030553">
    <property type="term" value="F:cGMP binding"/>
    <property type="evidence" value="ECO:0007669"/>
    <property type="project" value="UniProtKB-KW"/>
</dbReference>
<keyword evidence="22" id="KW-1185">Reference proteome</keyword>
<dbReference type="Pfam" id="PF00069">
    <property type="entry name" value="Pkinase"/>
    <property type="match status" value="1"/>
</dbReference>
<evidence type="ECO:0000256" key="17">
    <source>
        <dbReference type="SAM" id="MobiDB-lite"/>
    </source>
</evidence>
<evidence type="ECO:0000256" key="12">
    <source>
        <dbReference type="PIRNR" id="PIRNR000559"/>
    </source>
</evidence>
<dbReference type="InterPro" id="IPR011009">
    <property type="entry name" value="Kinase-like_dom_sf"/>
</dbReference>
<proteinExistence type="inferred from homology"/>
<comment type="catalytic activity">
    <reaction evidence="10 12">
        <text>L-threonyl-[protein] + ATP = O-phospho-L-threonyl-[protein] + ADP + H(+)</text>
        <dbReference type="Rhea" id="RHEA:46608"/>
        <dbReference type="Rhea" id="RHEA-COMP:11060"/>
        <dbReference type="Rhea" id="RHEA-COMP:11605"/>
        <dbReference type="ChEBI" id="CHEBI:15378"/>
        <dbReference type="ChEBI" id="CHEBI:30013"/>
        <dbReference type="ChEBI" id="CHEBI:30616"/>
        <dbReference type="ChEBI" id="CHEBI:61977"/>
        <dbReference type="ChEBI" id="CHEBI:456216"/>
        <dbReference type="EC" id="2.7.11.12"/>
    </reaction>
</comment>
<dbReference type="InterPro" id="IPR014710">
    <property type="entry name" value="RmlC-like_jellyroll"/>
</dbReference>
<dbReference type="GO" id="GO:0005524">
    <property type="term" value="F:ATP binding"/>
    <property type="evidence" value="ECO:0007669"/>
    <property type="project" value="UniProtKB-UniRule"/>
</dbReference>
<evidence type="ECO:0000259" key="20">
    <source>
        <dbReference type="PROSITE" id="PS51285"/>
    </source>
</evidence>
<dbReference type="InterPro" id="IPR017441">
    <property type="entry name" value="Protein_kinase_ATP_BS"/>
</dbReference>
<accession>A0A7I8VIH8</accession>
<evidence type="ECO:0000256" key="9">
    <source>
        <dbReference type="ARBA" id="ARBA00022992"/>
    </source>
</evidence>
<dbReference type="FunFam" id="1.10.510.10:FF:000210">
    <property type="entry name" value="Non-specific serine/threonine protein kinase"/>
    <property type="match status" value="1"/>
</dbReference>
<dbReference type="Gene3D" id="3.30.200.20">
    <property type="entry name" value="Phosphorylase Kinase, domain 1"/>
    <property type="match status" value="1"/>
</dbReference>
<keyword evidence="4 12" id="KW-0140">cGMP</keyword>
<evidence type="ECO:0000256" key="3">
    <source>
        <dbReference type="ARBA" id="ARBA00022527"/>
    </source>
</evidence>
<evidence type="ECO:0000256" key="4">
    <source>
        <dbReference type="ARBA" id="ARBA00022535"/>
    </source>
</evidence>
<feature type="binding site" evidence="14 15">
    <location>
        <position position="426"/>
    </location>
    <ligand>
        <name>ATP</name>
        <dbReference type="ChEBI" id="CHEBI:30616"/>
    </ligand>
</feature>
<feature type="domain" description="Cyclic nucleotide-binding" evidence="19">
    <location>
        <begin position="127"/>
        <end position="242"/>
    </location>
</feature>
<dbReference type="InterPro" id="IPR000595">
    <property type="entry name" value="cNMP-bd_dom"/>
</dbReference>
<name>A0A7I8VIH8_9ANNE</name>
<dbReference type="PIRSF" id="PIRSF000559">
    <property type="entry name" value="cGMP-dep_kinase"/>
    <property type="match status" value="1"/>
</dbReference>
<protein>
    <recommendedName>
        <fullName evidence="2 12">cGMP-dependent protein kinase</fullName>
        <ecNumber evidence="2 12">2.7.11.12</ecNumber>
    </recommendedName>
</protein>
<evidence type="ECO:0000256" key="15">
    <source>
        <dbReference type="PROSITE-ProRule" id="PRU10141"/>
    </source>
</evidence>
<dbReference type="PROSITE" id="PS00888">
    <property type="entry name" value="CNMP_BINDING_1"/>
    <property type="match status" value="2"/>
</dbReference>
<gene>
    <name evidence="21" type="ORF">DGYR_LOCUS4683</name>
</gene>
<feature type="domain" description="Protein kinase" evidence="18">
    <location>
        <begin position="396"/>
        <end position="655"/>
    </location>
</feature>
<dbReference type="PANTHER" id="PTHR24353">
    <property type="entry name" value="CYCLIC NUCLEOTIDE-DEPENDENT PROTEIN KINASE"/>
    <property type="match status" value="1"/>
</dbReference>
<dbReference type="InterPro" id="IPR035014">
    <property type="entry name" value="STKc_cGK"/>
</dbReference>
<comment type="caution">
    <text evidence="21">The sequence shown here is derived from an EMBL/GenBank/DDBJ whole genome shotgun (WGS) entry which is preliminary data.</text>
</comment>
<dbReference type="InterPro" id="IPR000961">
    <property type="entry name" value="AGC-kinase_C"/>
</dbReference>
<evidence type="ECO:0000256" key="16">
    <source>
        <dbReference type="SAM" id="Coils"/>
    </source>
</evidence>
<comment type="catalytic activity">
    <reaction evidence="11">
        <text>L-seryl-[protein] + ATP = O-phospho-L-seryl-[protein] + ADP + H(+)</text>
        <dbReference type="Rhea" id="RHEA:17989"/>
        <dbReference type="Rhea" id="RHEA-COMP:9863"/>
        <dbReference type="Rhea" id="RHEA-COMP:11604"/>
        <dbReference type="ChEBI" id="CHEBI:15378"/>
        <dbReference type="ChEBI" id="CHEBI:29999"/>
        <dbReference type="ChEBI" id="CHEBI:30616"/>
        <dbReference type="ChEBI" id="CHEBI:83421"/>
        <dbReference type="ChEBI" id="CHEBI:456216"/>
        <dbReference type="EC" id="2.7.11.12"/>
    </reaction>
</comment>
<dbReference type="InterPro" id="IPR002374">
    <property type="entry name" value="cGMP_dep_kinase"/>
</dbReference>
<keyword evidence="8 12" id="KW-0067">ATP-binding</keyword>
<evidence type="ECO:0000313" key="22">
    <source>
        <dbReference type="Proteomes" id="UP000549394"/>
    </source>
</evidence>
<dbReference type="Pfam" id="PF00027">
    <property type="entry name" value="cNMP_binding"/>
    <property type="match status" value="2"/>
</dbReference>
<dbReference type="SUPFAM" id="SSF51206">
    <property type="entry name" value="cAMP-binding domain-like"/>
    <property type="match status" value="2"/>
</dbReference>
<feature type="binding site" evidence="14">
    <location>
        <begin position="402"/>
        <end position="410"/>
    </location>
    <ligand>
        <name>ATP</name>
        <dbReference type="ChEBI" id="CHEBI:30616"/>
    </ligand>
</feature>
<evidence type="ECO:0000256" key="1">
    <source>
        <dbReference type="ARBA" id="ARBA00006352"/>
    </source>
</evidence>
<evidence type="ECO:0000256" key="10">
    <source>
        <dbReference type="ARBA" id="ARBA00047298"/>
    </source>
</evidence>
<dbReference type="PROSITE" id="PS00889">
    <property type="entry name" value="CNMP_BINDING_2"/>
    <property type="match status" value="2"/>
</dbReference>
<dbReference type="InterPro" id="IPR000719">
    <property type="entry name" value="Prot_kinase_dom"/>
</dbReference>